<dbReference type="PROSITE" id="PS51671">
    <property type="entry name" value="ACT"/>
    <property type="match status" value="1"/>
</dbReference>
<gene>
    <name evidence="4" type="ORF">LVIROSA_LOCUS28461</name>
</gene>
<evidence type="ECO:0000256" key="1">
    <source>
        <dbReference type="ARBA" id="ARBA00022737"/>
    </source>
</evidence>
<keyword evidence="5" id="KW-1185">Reference proteome</keyword>
<feature type="domain" description="ACT" evidence="3">
    <location>
        <begin position="62"/>
        <end position="134"/>
    </location>
</feature>
<dbReference type="InterPro" id="IPR045865">
    <property type="entry name" value="ACT-like_dom_sf"/>
</dbReference>
<comment type="caution">
    <text evidence="4">The sequence shown here is derived from an EMBL/GenBank/DDBJ whole genome shotgun (WGS) entry which is preliminary data.</text>
</comment>
<dbReference type="Proteomes" id="UP001157418">
    <property type="component" value="Unassembled WGS sequence"/>
</dbReference>
<dbReference type="EMBL" id="CAKMRJ010005412">
    <property type="protein sequence ID" value="CAH1442479.1"/>
    <property type="molecule type" value="Genomic_DNA"/>
</dbReference>
<dbReference type="PANTHER" id="PTHR31096">
    <property type="entry name" value="ACT DOMAIN-CONTAINING PROTEIN ACR4-RELATED"/>
    <property type="match status" value="1"/>
</dbReference>
<dbReference type="SUPFAM" id="SSF55021">
    <property type="entry name" value="ACT-like"/>
    <property type="match status" value="1"/>
</dbReference>
<organism evidence="4 5">
    <name type="scientific">Lactuca virosa</name>
    <dbReference type="NCBI Taxonomy" id="75947"/>
    <lineage>
        <taxon>Eukaryota</taxon>
        <taxon>Viridiplantae</taxon>
        <taxon>Streptophyta</taxon>
        <taxon>Embryophyta</taxon>
        <taxon>Tracheophyta</taxon>
        <taxon>Spermatophyta</taxon>
        <taxon>Magnoliopsida</taxon>
        <taxon>eudicotyledons</taxon>
        <taxon>Gunneridae</taxon>
        <taxon>Pentapetalae</taxon>
        <taxon>asterids</taxon>
        <taxon>campanulids</taxon>
        <taxon>Asterales</taxon>
        <taxon>Asteraceae</taxon>
        <taxon>Cichorioideae</taxon>
        <taxon>Cichorieae</taxon>
        <taxon>Lactucinae</taxon>
        <taxon>Lactuca</taxon>
    </lineage>
</organism>
<reference evidence="4 5" key="1">
    <citation type="submission" date="2022-01" db="EMBL/GenBank/DDBJ databases">
        <authorList>
            <person name="Xiong W."/>
            <person name="Schranz E."/>
        </authorList>
    </citation>
    <scope>NUCLEOTIDE SEQUENCE [LARGE SCALE GENOMIC DNA]</scope>
</reference>
<dbReference type="AlphaFoldDB" id="A0AAU9NXP9"/>
<sequence>MRISSLMVMEQIAILYTRSLDHRSDAAAALVLLAKKVLESDAFYVPSLTGSVGLKPSEDYTVIELARIDIPGLLSEVSAVLTNLGCNVVNAEIWTHNKSLDSFLFDSRKKGLLDWNTRFVILMAFNGSGIPISP</sequence>
<comment type="function">
    <text evidence="2">Binds amino acids.</text>
</comment>
<dbReference type="Pfam" id="PF01842">
    <property type="entry name" value="ACT"/>
    <property type="match status" value="1"/>
</dbReference>
<keyword evidence="1 2" id="KW-0677">Repeat</keyword>
<name>A0AAU9NXP9_9ASTR</name>
<evidence type="ECO:0000313" key="4">
    <source>
        <dbReference type="EMBL" id="CAH1442479.1"/>
    </source>
</evidence>
<accession>A0AAU9NXP9</accession>
<dbReference type="InterPro" id="IPR040217">
    <property type="entry name" value="ACR1-12"/>
</dbReference>
<evidence type="ECO:0000313" key="5">
    <source>
        <dbReference type="Proteomes" id="UP001157418"/>
    </source>
</evidence>
<evidence type="ECO:0000256" key="2">
    <source>
        <dbReference type="RuleBase" id="RU369043"/>
    </source>
</evidence>
<dbReference type="Gene3D" id="3.30.70.260">
    <property type="match status" value="1"/>
</dbReference>
<dbReference type="PANTHER" id="PTHR31096:SF55">
    <property type="entry name" value="ACT DOMAIN-CONTAINING PROTEIN ACR6"/>
    <property type="match status" value="1"/>
</dbReference>
<dbReference type="InterPro" id="IPR002912">
    <property type="entry name" value="ACT_dom"/>
</dbReference>
<dbReference type="GO" id="GO:0016597">
    <property type="term" value="F:amino acid binding"/>
    <property type="evidence" value="ECO:0007669"/>
    <property type="project" value="UniProtKB-UniRule"/>
</dbReference>
<evidence type="ECO:0000259" key="3">
    <source>
        <dbReference type="PROSITE" id="PS51671"/>
    </source>
</evidence>
<protein>
    <recommendedName>
        <fullName evidence="2">ACT domain-containing protein ACR</fullName>
    </recommendedName>
    <alternativeName>
        <fullName evidence="2">Protein ACT DOMAIN REPEATS</fullName>
    </alternativeName>
</protein>
<proteinExistence type="predicted"/>